<dbReference type="EMBL" id="JACXVP010000006">
    <property type="protein sequence ID" value="KAG5598932.1"/>
    <property type="molecule type" value="Genomic_DNA"/>
</dbReference>
<name>A0A9J5YIA0_SOLCO</name>
<dbReference type="Pfam" id="PF01535">
    <property type="entry name" value="PPR"/>
    <property type="match status" value="1"/>
</dbReference>
<dbReference type="Pfam" id="PF12854">
    <property type="entry name" value="PPR_1"/>
    <property type="match status" value="2"/>
</dbReference>
<dbReference type="PANTHER" id="PTHR47938">
    <property type="entry name" value="RESPIRATORY COMPLEX I CHAPERONE (CIA84), PUTATIVE (AFU_ORTHOLOGUE AFUA_2G06020)-RELATED"/>
    <property type="match status" value="1"/>
</dbReference>
<feature type="repeat" description="PPR" evidence="3">
    <location>
        <begin position="208"/>
        <end position="242"/>
    </location>
</feature>
<dbReference type="Gene3D" id="1.25.40.10">
    <property type="entry name" value="Tetratricopeptide repeat domain"/>
    <property type="match status" value="5"/>
</dbReference>
<evidence type="ECO:0000256" key="3">
    <source>
        <dbReference type="PROSITE-ProRule" id="PRU00708"/>
    </source>
</evidence>
<feature type="repeat" description="PPR" evidence="3">
    <location>
        <begin position="313"/>
        <end position="347"/>
    </location>
</feature>
<feature type="repeat" description="PPR" evidence="3">
    <location>
        <begin position="453"/>
        <end position="487"/>
    </location>
</feature>
<dbReference type="NCBIfam" id="TIGR00756">
    <property type="entry name" value="PPR"/>
    <property type="match status" value="10"/>
</dbReference>
<evidence type="ECO:0000313" key="5">
    <source>
        <dbReference type="Proteomes" id="UP000824120"/>
    </source>
</evidence>
<dbReference type="Proteomes" id="UP000824120">
    <property type="component" value="Chromosome 6"/>
</dbReference>
<feature type="repeat" description="PPR" evidence="3">
    <location>
        <begin position="92"/>
        <end position="126"/>
    </location>
</feature>
<reference evidence="4 5" key="1">
    <citation type="submission" date="2020-09" db="EMBL/GenBank/DDBJ databases">
        <title>De no assembly of potato wild relative species, Solanum commersonii.</title>
        <authorList>
            <person name="Cho K."/>
        </authorList>
    </citation>
    <scope>NUCLEOTIDE SEQUENCE [LARGE SCALE GENOMIC DNA]</scope>
    <source>
        <strain evidence="4">LZ3.2</strain>
        <tissue evidence="4">Leaf</tissue>
    </source>
</reference>
<dbReference type="AlphaFoldDB" id="A0A9J5YIA0"/>
<evidence type="ECO:0000256" key="2">
    <source>
        <dbReference type="ARBA" id="ARBA00022737"/>
    </source>
</evidence>
<dbReference type="SUPFAM" id="SSF81901">
    <property type="entry name" value="HCP-like"/>
    <property type="match status" value="1"/>
</dbReference>
<dbReference type="PANTHER" id="PTHR47938:SF46">
    <property type="entry name" value="PENTACOTRIPEPTIDE-REPEAT REGION OF PRORP DOMAIN-CONTAINING PROTEIN"/>
    <property type="match status" value="1"/>
</dbReference>
<gene>
    <name evidence="4" type="ORF">H5410_030302</name>
</gene>
<dbReference type="InterPro" id="IPR002885">
    <property type="entry name" value="PPR_rpt"/>
</dbReference>
<proteinExistence type="inferred from homology"/>
<feature type="repeat" description="PPR" evidence="3">
    <location>
        <begin position="383"/>
        <end position="417"/>
    </location>
</feature>
<dbReference type="InterPro" id="IPR011990">
    <property type="entry name" value="TPR-like_helical_dom_sf"/>
</dbReference>
<dbReference type="PROSITE" id="PS51375">
    <property type="entry name" value="PPR"/>
    <property type="match status" value="10"/>
</dbReference>
<evidence type="ECO:0000313" key="4">
    <source>
        <dbReference type="EMBL" id="KAG5598932.1"/>
    </source>
</evidence>
<organism evidence="4 5">
    <name type="scientific">Solanum commersonii</name>
    <name type="common">Commerson's wild potato</name>
    <name type="synonym">Commerson's nightshade</name>
    <dbReference type="NCBI Taxonomy" id="4109"/>
    <lineage>
        <taxon>Eukaryota</taxon>
        <taxon>Viridiplantae</taxon>
        <taxon>Streptophyta</taxon>
        <taxon>Embryophyta</taxon>
        <taxon>Tracheophyta</taxon>
        <taxon>Spermatophyta</taxon>
        <taxon>Magnoliopsida</taxon>
        <taxon>eudicotyledons</taxon>
        <taxon>Gunneridae</taxon>
        <taxon>Pentapetalae</taxon>
        <taxon>asterids</taxon>
        <taxon>lamiids</taxon>
        <taxon>Solanales</taxon>
        <taxon>Solanaceae</taxon>
        <taxon>Solanoideae</taxon>
        <taxon>Solaneae</taxon>
        <taxon>Solanum</taxon>
    </lineage>
</organism>
<feature type="repeat" description="PPR" evidence="3">
    <location>
        <begin position="348"/>
        <end position="378"/>
    </location>
</feature>
<evidence type="ECO:0008006" key="6">
    <source>
        <dbReference type="Google" id="ProtNLM"/>
    </source>
</evidence>
<keyword evidence="5" id="KW-1185">Reference proteome</keyword>
<dbReference type="OrthoDB" id="185373at2759"/>
<comment type="caution">
    <text evidence="4">The sequence shown here is derived from an EMBL/GenBank/DDBJ whole genome shotgun (WGS) entry which is preliminary data.</text>
</comment>
<keyword evidence="2" id="KW-0677">Repeat</keyword>
<accession>A0A9J5YIA0</accession>
<feature type="repeat" description="PPR" evidence="3">
    <location>
        <begin position="243"/>
        <end position="277"/>
    </location>
</feature>
<dbReference type="Pfam" id="PF13041">
    <property type="entry name" value="PPR_2"/>
    <property type="match status" value="4"/>
</dbReference>
<feature type="repeat" description="PPR" evidence="3">
    <location>
        <begin position="278"/>
        <end position="312"/>
    </location>
</feature>
<feature type="repeat" description="PPR" evidence="3">
    <location>
        <begin position="418"/>
        <end position="452"/>
    </location>
</feature>
<protein>
    <recommendedName>
        <fullName evidence="6">PPR1 protein</fullName>
    </recommendedName>
</protein>
<dbReference type="GO" id="GO:0003729">
    <property type="term" value="F:mRNA binding"/>
    <property type="evidence" value="ECO:0007669"/>
    <property type="project" value="TreeGrafter"/>
</dbReference>
<evidence type="ECO:0000256" key="1">
    <source>
        <dbReference type="ARBA" id="ARBA00007626"/>
    </source>
</evidence>
<sequence>MKGISLRNGNGNGIPFLSSFATSSSGSAITVRDYTNTINFEKVKCLDDAKYLCIPVDGVILGSVINSYCLMHRADCAFSVLPIFLKNGIPFDVVMFTNLIRGFFHENKVKDAVELFKKLVRQNICEPDNVMYATVMNGLSKRGHTQKTLSLLRYSIVVDALCKDRNLDAAISLLNEMKQKDIPPNILGQWEKVKTLFSEMVSLNIYPNVQIFNILIDGLCKERKVEDAKEVMKHMVEKGVEPNIITYNAIIDGYCLRGQLDRVRRIFDSLIDKGIEPSIISYNILINGYCKKKELAKALQLFCEISHKGSKPSTVTYNTNLQGLFEVGRIGSAREIYAEMLSTGPIPDLYTHGTLLNGYFKHGFVEEAMSLFNKLERKREDTNVAIYNVVINGLCKNSKLDEAHAIFEKLSSMGLLPNARTYNTMKNGFCLEGLLDKAKDMIRQMEDNGCLPDNVTYNLVLQGFLRCDKISEMTTFMKEMAGRGFSLDATATTFLVDIVRDNPSVLDMIPELHLENKK</sequence>
<feature type="repeat" description="PPR" evidence="3">
    <location>
        <begin position="150"/>
        <end position="184"/>
    </location>
</feature>
<comment type="similarity">
    <text evidence="1">Belongs to the PPR family. P subfamily.</text>
</comment>